<evidence type="ECO:0000313" key="2">
    <source>
        <dbReference type="EMBL" id="KAJ0393068.1"/>
    </source>
</evidence>
<proteinExistence type="predicted"/>
<evidence type="ECO:0000256" key="1">
    <source>
        <dbReference type="SAM" id="MobiDB-lite"/>
    </source>
</evidence>
<gene>
    <name evidence="2" type="ORF">P43SY_008383</name>
</gene>
<sequence length="226" mass="24994">MALHVPKSDDPRMVRNFTAACDDAVRSASRQIRKINLEREVIRKLRSTLPPSITTREALDKALQVVIGGIAQNVALDNARKNVRYAYIRDWLLHQEPEEENEFNVEVSVALSSTGFKVLGATEAKEETQHRSPTNDAVQGDAQVASGRNGFKHREGDGSSGKAWRAEAPHRVEDELVLRLELWADTGDELMTPSDMAELISYGVKSEARAVVVLPPASNCKHNVNS</sequence>
<accession>A0AAD5Q6H6</accession>
<dbReference type="AlphaFoldDB" id="A0AAD5Q6H6"/>
<comment type="caution">
    <text evidence="2">The sequence shown here is derived from an EMBL/GenBank/DDBJ whole genome shotgun (WGS) entry which is preliminary data.</text>
</comment>
<dbReference type="Proteomes" id="UP001209570">
    <property type="component" value="Unassembled WGS sequence"/>
</dbReference>
<evidence type="ECO:0000313" key="3">
    <source>
        <dbReference type="Proteomes" id="UP001209570"/>
    </source>
</evidence>
<protein>
    <submittedName>
        <fullName evidence="2">Uncharacterized protein</fullName>
    </submittedName>
</protein>
<organism evidence="2 3">
    <name type="scientific">Pythium insidiosum</name>
    <name type="common">Pythiosis disease agent</name>
    <dbReference type="NCBI Taxonomy" id="114742"/>
    <lineage>
        <taxon>Eukaryota</taxon>
        <taxon>Sar</taxon>
        <taxon>Stramenopiles</taxon>
        <taxon>Oomycota</taxon>
        <taxon>Peronosporomycetes</taxon>
        <taxon>Pythiales</taxon>
        <taxon>Pythiaceae</taxon>
        <taxon>Pythium</taxon>
    </lineage>
</organism>
<name>A0AAD5Q6H6_PYTIN</name>
<dbReference type="EMBL" id="JAKCXM010000535">
    <property type="protein sequence ID" value="KAJ0393068.1"/>
    <property type="molecule type" value="Genomic_DNA"/>
</dbReference>
<feature type="region of interest" description="Disordered" evidence="1">
    <location>
        <begin position="125"/>
        <end position="167"/>
    </location>
</feature>
<reference evidence="2" key="1">
    <citation type="submission" date="2021-12" db="EMBL/GenBank/DDBJ databases">
        <title>Prjna785345.</title>
        <authorList>
            <person name="Rujirawat T."/>
            <person name="Krajaejun T."/>
        </authorList>
    </citation>
    <scope>NUCLEOTIDE SEQUENCE</scope>
    <source>
        <strain evidence="2">Pi057C3</strain>
    </source>
</reference>
<keyword evidence="3" id="KW-1185">Reference proteome</keyword>